<organism evidence="7 8">
    <name type="scientific">Phrynosoma platyrhinos</name>
    <name type="common">Desert horned lizard</name>
    <dbReference type="NCBI Taxonomy" id="52577"/>
    <lineage>
        <taxon>Eukaryota</taxon>
        <taxon>Metazoa</taxon>
        <taxon>Chordata</taxon>
        <taxon>Craniata</taxon>
        <taxon>Vertebrata</taxon>
        <taxon>Euteleostomi</taxon>
        <taxon>Lepidosauria</taxon>
        <taxon>Squamata</taxon>
        <taxon>Bifurcata</taxon>
        <taxon>Unidentata</taxon>
        <taxon>Episquamata</taxon>
        <taxon>Toxicofera</taxon>
        <taxon>Iguania</taxon>
        <taxon>Phrynosomatidae</taxon>
        <taxon>Phrynosomatinae</taxon>
        <taxon>Phrynosoma</taxon>
    </lineage>
</organism>
<evidence type="ECO:0000256" key="6">
    <source>
        <dbReference type="SAM" id="Phobius"/>
    </source>
</evidence>
<keyword evidence="5 6" id="KW-0472">Membrane</keyword>
<gene>
    <name evidence="7" type="ORF">JD844_006019</name>
</gene>
<dbReference type="Proteomes" id="UP000826234">
    <property type="component" value="Unassembled WGS sequence"/>
</dbReference>
<accession>A0ABQ7TQ71</accession>
<evidence type="ECO:0000313" key="7">
    <source>
        <dbReference type="EMBL" id="KAH0631609.1"/>
    </source>
</evidence>
<comment type="caution">
    <text evidence="7">The sequence shown here is derived from an EMBL/GenBank/DDBJ whole genome shotgun (WGS) entry which is preliminary data.</text>
</comment>
<keyword evidence="8" id="KW-1185">Reference proteome</keyword>
<feature type="transmembrane region" description="Helical" evidence="6">
    <location>
        <begin position="108"/>
        <end position="129"/>
    </location>
</feature>
<evidence type="ECO:0000256" key="1">
    <source>
        <dbReference type="ARBA" id="ARBA00004141"/>
    </source>
</evidence>
<feature type="transmembrane region" description="Helical" evidence="6">
    <location>
        <begin position="45"/>
        <end position="65"/>
    </location>
</feature>
<comment type="subcellular location">
    <subcellularLocation>
        <location evidence="1">Membrane</location>
        <topology evidence="1">Multi-pass membrane protein</topology>
    </subcellularLocation>
</comment>
<evidence type="ECO:0000256" key="2">
    <source>
        <dbReference type="ARBA" id="ARBA00006371"/>
    </source>
</evidence>
<dbReference type="InterPro" id="IPR010540">
    <property type="entry name" value="CmpB_TMEM229"/>
</dbReference>
<dbReference type="EMBL" id="JAIPUX010000035">
    <property type="protein sequence ID" value="KAH0631609.1"/>
    <property type="molecule type" value="Genomic_DNA"/>
</dbReference>
<sequence>MERTLQPLNALCRAYIYAIHCYFLEILFTVIILDQDWTFHGLTSLGSLFTYGTCGLALEQIHLALRGDCCLLTRCTLYTLCIFLWQFSTGYVLQIFNACPWDYSQFRYSFMGLIALEHTLIWFVSALLLERLVIRNTLRLRLEEPWKAKERLMPKFELKDD</sequence>
<reference evidence="7 8" key="1">
    <citation type="journal article" date="2022" name="Gigascience">
        <title>A chromosome-level genome assembly and annotation of the desert horned lizard, Phrynosoma platyrhinos, provides insight into chromosomal rearrangements among reptiles.</title>
        <authorList>
            <person name="Koochekian N."/>
            <person name="Ascanio A."/>
            <person name="Farleigh K."/>
            <person name="Card D.C."/>
            <person name="Schield D.R."/>
            <person name="Castoe T.A."/>
            <person name="Jezkova T."/>
        </authorList>
    </citation>
    <scope>NUCLEOTIDE SEQUENCE [LARGE SCALE GENOMIC DNA]</scope>
    <source>
        <strain evidence="7">NK-2021</strain>
    </source>
</reference>
<evidence type="ECO:0000256" key="4">
    <source>
        <dbReference type="ARBA" id="ARBA00022989"/>
    </source>
</evidence>
<protein>
    <recommendedName>
        <fullName evidence="9">Transmembrane protein 229B</fullName>
    </recommendedName>
</protein>
<feature type="transmembrane region" description="Helical" evidence="6">
    <location>
        <begin position="77"/>
        <end position="96"/>
    </location>
</feature>
<evidence type="ECO:0000256" key="3">
    <source>
        <dbReference type="ARBA" id="ARBA00022692"/>
    </source>
</evidence>
<name>A0ABQ7TQ71_PHRPL</name>
<dbReference type="Pfam" id="PF06541">
    <property type="entry name" value="ABC_trans_CmpB"/>
    <property type="match status" value="1"/>
</dbReference>
<feature type="transmembrane region" description="Helical" evidence="6">
    <location>
        <begin position="12"/>
        <end position="33"/>
    </location>
</feature>
<evidence type="ECO:0000313" key="8">
    <source>
        <dbReference type="Proteomes" id="UP000826234"/>
    </source>
</evidence>
<keyword evidence="4 6" id="KW-1133">Transmembrane helix</keyword>
<keyword evidence="3 6" id="KW-0812">Transmembrane</keyword>
<dbReference type="PANTHER" id="PTHR31746:SF3">
    <property type="entry name" value="TRANSMEMBRANE PROTEIN 229B"/>
    <property type="match status" value="1"/>
</dbReference>
<dbReference type="PANTHER" id="PTHR31746">
    <property type="entry name" value="TRANSMEMBRANE PROTEIN 229 FAMILY MEMBER"/>
    <property type="match status" value="1"/>
</dbReference>
<proteinExistence type="inferred from homology"/>
<evidence type="ECO:0000256" key="5">
    <source>
        <dbReference type="ARBA" id="ARBA00023136"/>
    </source>
</evidence>
<evidence type="ECO:0008006" key="9">
    <source>
        <dbReference type="Google" id="ProtNLM"/>
    </source>
</evidence>
<comment type="similarity">
    <text evidence="2">Belongs to the TMEM229 family.</text>
</comment>